<keyword evidence="2" id="KW-1185">Reference proteome</keyword>
<accession>A0A4Y8QXM9</accession>
<dbReference type="AlphaFoldDB" id="A0A4Y8QXM9"/>
<proteinExistence type="predicted"/>
<gene>
    <name evidence="1" type="ORF">E1O70_18345</name>
</gene>
<evidence type="ECO:0000313" key="2">
    <source>
        <dbReference type="Proteomes" id="UP000298003"/>
    </source>
</evidence>
<dbReference type="EMBL" id="SOZH01000012">
    <property type="protein sequence ID" value="TFF04407.1"/>
    <property type="molecule type" value="Genomic_DNA"/>
</dbReference>
<name>A0A4Y8QXM9_9MICO</name>
<evidence type="ECO:0000313" key="1">
    <source>
        <dbReference type="EMBL" id="TFF04407.1"/>
    </source>
</evidence>
<dbReference type="RefSeq" id="WP_128957763.1">
    <property type="nucleotide sequence ID" value="NZ_SOZH01000012.1"/>
</dbReference>
<reference evidence="1 2" key="1">
    <citation type="submission" date="2019-03" db="EMBL/GenBank/DDBJ databases">
        <title>Cellulosimicrobium funkei JCM14302 Assembly.</title>
        <authorList>
            <person name="Dou T."/>
        </authorList>
    </citation>
    <scope>NUCLEOTIDE SEQUENCE [LARGE SCALE GENOMIC DNA]</scope>
    <source>
        <strain evidence="1 2">JCM 14302</strain>
    </source>
</reference>
<dbReference type="Proteomes" id="UP000298003">
    <property type="component" value="Unassembled WGS sequence"/>
</dbReference>
<organism evidence="1 2">
    <name type="scientific">Cellulosimicrobium funkei</name>
    <dbReference type="NCBI Taxonomy" id="264251"/>
    <lineage>
        <taxon>Bacteria</taxon>
        <taxon>Bacillati</taxon>
        <taxon>Actinomycetota</taxon>
        <taxon>Actinomycetes</taxon>
        <taxon>Micrococcales</taxon>
        <taxon>Promicromonosporaceae</taxon>
        <taxon>Cellulosimicrobium</taxon>
    </lineage>
</organism>
<protein>
    <submittedName>
        <fullName evidence="1">Uncharacterized protein</fullName>
    </submittedName>
</protein>
<comment type="caution">
    <text evidence="1">The sequence shown here is derived from an EMBL/GenBank/DDBJ whole genome shotgun (WGS) entry which is preliminary data.</text>
</comment>
<sequence length="97" mass="10960">MGTRRRPPPGGWPSGIETVPMRDHAEEAPELARRGVAIVRPAEGIPVRAWITQRQSGEARVDGEAVAWAGRQVHVRYISREGREGWVWLWADAVERR</sequence>
<dbReference type="GeneID" id="95686447"/>